<gene>
    <name evidence="1" type="ORF">CTA1_8297</name>
</gene>
<proteinExistence type="predicted"/>
<organism evidence="1 2">
    <name type="scientific">Colletotrichum tanaceti</name>
    <dbReference type="NCBI Taxonomy" id="1306861"/>
    <lineage>
        <taxon>Eukaryota</taxon>
        <taxon>Fungi</taxon>
        <taxon>Dikarya</taxon>
        <taxon>Ascomycota</taxon>
        <taxon>Pezizomycotina</taxon>
        <taxon>Sordariomycetes</taxon>
        <taxon>Hypocreomycetidae</taxon>
        <taxon>Glomerellales</taxon>
        <taxon>Glomerellaceae</taxon>
        <taxon>Colletotrichum</taxon>
        <taxon>Colletotrichum destructivum species complex</taxon>
    </lineage>
</organism>
<sequence length="71" mass="7595">MDFLPPNKHEACNELAFSSSPAAANQQSTQQEIVGSCIGRNGRAGSEETAQRSLWSCCCSSAVDLLHHPYG</sequence>
<evidence type="ECO:0000313" key="1">
    <source>
        <dbReference type="EMBL" id="TKW50410.1"/>
    </source>
</evidence>
<protein>
    <submittedName>
        <fullName evidence="1">Uncharacterized protein</fullName>
    </submittedName>
</protein>
<keyword evidence="2" id="KW-1185">Reference proteome</keyword>
<accession>A0A4U6X4T4</accession>
<dbReference type="EMBL" id="PJEX01000400">
    <property type="protein sequence ID" value="TKW50410.1"/>
    <property type="molecule type" value="Genomic_DNA"/>
</dbReference>
<dbReference type="AlphaFoldDB" id="A0A4U6X4T4"/>
<name>A0A4U6X4T4_9PEZI</name>
<evidence type="ECO:0000313" key="2">
    <source>
        <dbReference type="Proteomes" id="UP000310108"/>
    </source>
</evidence>
<dbReference type="Proteomes" id="UP000310108">
    <property type="component" value="Unassembled WGS sequence"/>
</dbReference>
<reference evidence="1 2" key="1">
    <citation type="journal article" date="2019" name="PLoS ONE">
        <title>Comparative genome analysis indicates high evolutionary potential of pathogenicity genes in Colletotrichum tanaceti.</title>
        <authorList>
            <person name="Lelwala R.V."/>
            <person name="Korhonen P.K."/>
            <person name="Young N.D."/>
            <person name="Scott J.B."/>
            <person name="Ades P.A."/>
            <person name="Gasser R.B."/>
            <person name="Taylor P.W.J."/>
        </authorList>
    </citation>
    <scope>NUCLEOTIDE SEQUENCE [LARGE SCALE GENOMIC DNA]</scope>
    <source>
        <strain evidence="1">BRIP57314</strain>
    </source>
</reference>
<comment type="caution">
    <text evidence="1">The sequence shown here is derived from an EMBL/GenBank/DDBJ whole genome shotgun (WGS) entry which is preliminary data.</text>
</comment>